<feature type="region of interest" description="Disordered" evidence="1">
    <location>
        <begin position="1"/>
        <end position="45"/>
    </location>
</feature>
<feature type="compositionally biased region" description="Polar residues" evidence="1">
    <location>
        <begin position="59"/>
        <end position="71"/>
    </location>
</feature>
<dbReference type="VEuPathDB" id="FungiDB:HpaG808923"/>
<feature type="region of interest" description="Disordered" evidence="1">
    <location>
        <begin position="59"/>
        <end position="85"/>
    </location>
</feature>
<dbReference type="EMBL" id="JH598621">
    <property type="status" value="NOT_ANNOTATED_CDS"/>
    <property type="molecule type" value="Genomic_DNA"/>
</dbReference>
<reference evidence="3" key="1">
    <citation type="journal article" date="2010" name="Science">
        <title>Signatures of adaptation to obligate biotrophy in the Hyaloperonospora arabidopsidis genome.</title>
        <authorList>
            <person name="Baxter L."/>
            <person name="Tripathy S."/>
            <person name="Ishaque N."/>
            <person name="Boot N."/>
            <person name="Cabral A."/>
            <person name="Kemen E."/>
            <person name="Thines M."/>
            <person name="Ah-Fong A."/>
            <person name="Anderson R."/>
            <person name="Badejoko W."/>
            <person name="Bittner-Eddy P."/>
            <person name="Boore J.L."/>
            <person name="Chibucos M.C."/>
            <person name="Coates M."/>
            <person name="Dehal P."/>
            <person name="Delehaunty K."/>
            <person name="Dong S."/>
            <person name="Downton P."/>
            <person name="Dumas B."/>
            <person name="Fabro G."/>
            <person name="Fronick C."/>
            <person name="Fuerstenberg S.I."/>
            <person name="Fulton L."/>
            <person name="Gaulin E."/>
            <person name="Govers F."/>
            <person name="Hughes L."/>
            <person name="Humphray S."/>
            <person name="Jiang R.H."/>
            <person name="Judelson H."/>
            <person name="Kamoun S."/>
            <person name="Kyung K."/>
            <person name="Meijer H."/>
            <person name="Minx P."/>
            <person name="Morris P."/>
            <person name="Nelson J."/>
            <person name="Phuntumart V."/>
            <person name="Qutob D."/>
            <person name="Rehmany A."/>
            <person name="Rougon-Cardoso A."/>
            <person name="Ryden P."/>
            <person name="Torto-Alalibo T."/>
            <person name="Studholme D."/>
            <person name="Wang Y."/>
            <person name="Win J."/>
            <person name="Wood J."/>
            <person name="Clifton S.W."/>
            <person name="Rogers J."/>
            <person name="Van den Ackerveken G."/>
            <person name="Jones J.D."/>
            <person name="McDowell J.M."/>
            <person name="Beynon J."/>
            <person name="Tyler B.M."/>
        </authorList>
    </citation>
    <scope>NUCLEOTIDE SEQUENCE [LARGE SCALE GENOMIC DNA]</scope>
    <source>
        <strain evidence="3">Emoy2</strain>
    </source>
</reference>
<dbReference type="EnsemblProtists" id="HpaT808923">
    <property type="protein sequence ID" value="HpaP808923"/>
    <property type="gene ID" value="HpaG808923"/>
</dbReference>
<accession>M4BR84</accession>
<evidence type="ECO:0000313" key="2">
    <source>
        <dbReference type="EnsemblProtists" id="HpaP808923"/>
    </source>
</evidence>
<proteinExistence type="predicted"/>
<protein>
    <submittedName>
        <fullName evidence="2">Uncharacterized protein</fullName>
    </submittedName>
</protein>
<evidence type="ECO:0000313" key="3">
    <source>
        <dbReference type="Proteomes" id="UP000011713"/>
    </source>
</evidence>
<dbReference type="InParanoid" id="M4BR84"/>
<dbReference type="HOGENOM" id="CLU_2089479_0_0_1"/>
<reference evidence="2" key="2">
    <citation type="submission" date="2015-06" db="UniProtKB">
        <authorList>
            <consortium name="EnsemblProtists"/>
        </authorList>
    </citation>
    <scope>IDENTIFICATION</scope>
    <source>
        <strain evidence="2">Emoy2</strain>
    </source>
</reference>
<dbReference type="Proteomes" id="UP000011713">
    <property type="component" value="Unassembled WGS sequence"/>
</dbReference>
<sequence length="117" mass="12894">MDSKTIRMKGQENNFMKRAPGRRSHERDQTLGEEGPAETTMEKTVARAPVKWCQKKMTTRSNYASGSQEQTAVLKGRPGSLTRRSGPSLVDLGLSLVELDPSLVDLGPSSVDLVLHR</sequence>
<dbReference type="AlphaFoldDB" id="M4BR84"/>
<keyword evidence="3" id="KW-1185">Reference proteome</keyword>
<organism evidence="2 3">
    <name type="scientific">Hyaloperonospora arabidopsidis (strain Emoy2)</name>
    <name type="common">Downy mildew agent</name>
    <name type="synonym">Peronospora arabidopsidis</name>
    <dbReference type="NCBI Taxonomy" id="559515"/>
    <lineage>
        <taxon>Eukaryota</taxon>
        <taxon>Sar</taxon>
        <taxon>Stramenopiles</taxon>
        <taxon>Oomycota</taxon>
        <taxon>Peronosporomycetes</taxon>
        <taxon>Peronosporales</taxon>
        <taxon>Peronosporaceae</taxon>
        <taxon>Hyaloperonospora</taxon>
    </lineage>
</organism>
<name>M4BR84_HYAAE</name>
<evidence type="ECO:0000256" key="1">
    <source>
        <dbReference type="SAM" id="MobiDB-lite"/>
    </source>
</evidence>